<sequence>MAMEEQLDEEREKRIRLDAYSLREHLSFKGIPEKEGESCENIIRDLLHELGFSNPQNIGFHAVHRLGKPRDGGKPSPIIARVISRQDRDLDFRKKRKLVGSTCYPGVYITDDFQREIQRERIILIKAMEKAKTMGKQVLGRSLHVDGNTYQVASVPEIYREVPVSRRIRRQLIKEFSKVLKRIMQENDLIDIWRVRNPDSKRYTWRQKKQLVQRRLDFWLISNFLQDVIESAKIKTAIQTDHSAILLSIDNLEFQTPGPFWKYNTSLSDDGYYVSMIKAKIEELKKDTQVIRTRAFARIGLNII</sequence>
<gene>
    <name evidence="1" type="ORF">NEMVEDRAFT_v1g211333</name>
</gene>
<proteinExistence type="predicted"/>
<keyword evidence="2" id="KW-1185">Reference proteome</keyword>
<organism evidence="1 2">
    <name type="scientific">Nematostella vectensis</name>
    <name type="common">Starlet sea anemone</name>
    <dbReference type="NCBI Taxonomy" id="45351"/>
    <lineage>
        <taxon>Eukaryota</taxon>
        <taxon>Metazoa</taxon>
        <taxon>Cnidaria</taxon>
        <taxon>Anthozoa</taxon>
        <taxon>Hexacorallia</taxon>
        <taxon>Actiniaria</taxon>
        <taxon>Edwardsiidae</taxon>
        <taxon>Nematostella</taxon>
    </lineage>
</organism>
<name>A7SF64_NEMVE</name>
<dbReference type="InterPro" id="IPR036691">
    <property type="entry name" value="Endo/exonu/phosph_ase_sf"/>
</dbReference>
<protein>
    <submittedName>
        <fullName evidence="1">Uncharacterized protein</fullName>
    </submittedName>
</protein>
<dbReference type="Gene3D" id="3.60.10.10">
    <property type="entry name" value="Endonuclease/exonuclease/phosphatase"/>
    <property type="match status" value="1"/>
</dbReference>
<dbReference type="SUPFAM" id="SSF56219">
    <property type="entry name" value="DNase I-like"/>
    <property type="match status" value="1"/>
</dbReference>
<dbReference type="Gene3D" id="3.30.70.1820">
    <property type="entry name" value="L1 transposable element, RRM domain"/>
    <property type="match status" value="1"/>
</dbReference>
<reference evidence="1 2" key="1">
    <citation type="journal article" date="2007" name="Science">
        <title>Sea anemone genome reveals ancestral eumetazoan gene repertoire and genomic organization.</title>
        <authorList>
            <person name="Putnam N.H."/>
            <person name="Srivastava M."/>
            <person name="Hellsten U."/>
            <person name="Dirks B."/>
            <person name="Chapman J."/>
            <person name="Salamov A."/>
            <person name="Terry A."/>
            <person name="Shapiro H."/>
            <person name="Lindquist E."/>
            <person name="Kapitonov V.V."/>
            <person name="Jurka J."/>
            <person name="Genikhovich G."/>
            <person name="Grigoriev I.V."/>
            <person name="Lucas S.M."/>
            <person name="Steele R.E."/>
            <person name="Finnerty J.R."/>
            <person name="Technau U."/>
            <person name="Martindale M.Q."/>
            <person name="Rokhsar D.S."/>
        </authorList>
    </citation>
    <scope>NUCLEOTIDE SEQUENCE [LARGE SCALE GENOMIC DNA]</scope>
    <source>
        <strain evidence="2">CH2 X CH6</strain>
    </source>
</reference>
<evidence type="ECO:0000313" key="2">
    <source>
        <dbReference type="Proteomes" id="UP000001593"/>
    </source>
</evidence>
<accession>A7SF64</accession>
<dbReference type="PhylomeDB" id="A7SF64"/>
<dbReference type="EMBL" id="DS469642">
    <property type="protein sequence ID" value="EDO37652.1"/>
    <property type="molecule type" value="Genomic_DNA"/>
</dbReference>
<dbReference type="Proteomes" id="UP000001593">
    <property type="component" value="Unassembled WGS sequence"/>
</dbReference>
<dbReference type="STRING" id="45351.A7SF64"/>
<dbReference type="HOGENOM" id="CLU_916156_0_0_1"/>
<evidence type="ECO:0000313" key="1">
    <source>
        <dbReference type="EMBL" id="EDO37652.1"/>
    </source>
</evidence>
<dbReference type="AlphaFoldDB" id="A7SF64"/>
<dbReference type="InParanoid" id="A7SF64"/>